<dbReference type="InterPro" id="IPR036259">
    <property type="entry name" value="MFS_trans_sf"/>
</dbReference>
<protein>
    <submittedName>
        <fullName evidence="7">MFS transporter</fullName>
    </submittedName>
</protein>
<proteinExistence type="predicted"/>
<evidence type="ECO:0000313" key="7">
    <source>
        <dbReference type="EMBL" id="QZT35154.1"/>
    </source>
</evidence>
<feature type="transmembrane region" description="Helical" evidence="6">
    <location>
        <begin position="256"/>
        <end position="277"/>
    </location>
</feature>
<evidence type="ECO:0000313" key="8">
    <source>
        <dbReference type="Proteomes" id="UP000825179"/>
    </source>
</evidence>
<dbReference type="InterPro" id="IPR011701">
    <property type="entry name" value="MFS"/>
</dbReference>
<dbReference type="RefSeq" id="WP_222823174.1">
    <property type="nucleotide sequence ID" value="NZ_CP082237.1"/>
</dbReference>
<dbReference type="Proteomes" id="UP000825179">
    <property type="component" value="Chromosome"/>
</dbReference>
<feature type="transmembrane region" description="Helical" evidence="6">
    <location>
        <begin position="231"/>
        <end position="250"/>
    </location>
</feature>
<dbReference type="CDD" id="cd06173">
    <property type="entry name" value="MFS_MefA_like"/>
    <property type="match status" value="1"/>
</dbReference>
<evidence type="ECO:0000256" key="6">
    <source>
        <dbReference type="SAM" id="Phobius"/>
    </source>
</evidence>
<dbReference type="KEGG" id="cthu:HUR95_08075"/>
<feature type="transmembrane region" description="Helical" evidence="6">
    <location>
        <begin position="79"/>
        <end position="97"/>
    </location>
</feature>
<dbReference type="PANTHER" id="PTHR23513">
    <property type="entry name" value="INTEGRAL MEMBRANE EFFLUX PROTEIN-RELATED"/>
    <property type="match status" value="1"/>
</dbReference>
<dbReference type="GO" id="GO:0022857">
    <property type="term" value="F:transmembrane transporter activity"/>
    <property type="evidence" value="ECO:0007669"/>
    <property type="project" value="InterPro"/>
</dbReference>
<organism evidence="7 8">
    <name type="scientific">Caldalkalibacillus thermarum (strain TA2.A1)</name>
    <dbReference type="NCBI Taxonomy" id="986075"/>
    <lineage>
        <taxon>Bacteria</taxon>
        <taxon>Bacillati</taxon>
        <taxon>Bacillota</taxon>
        <taxon>Bacilli</taxon>
        <taxon>Bacillales</taxon>
        <taxon>Bacillaceae</taxon>
        <taxon>Caldalkalibacillus</taxon>
    </lineage>
</organism>
<comment type="subcellular location">
    <subcellularLocation>
        <location evidence="1">Cell membrane</location>
        <topology evidence="1">Multi-pass membrane protein</topology>
    </subcellularLocation>
</comment>
<evidence type="ECO:0000256" key="5">
    <source>
        <dbReference type="ARBA" id="ARBA00023136"/>
    </source>
</evidence>
<dbReference type="Pfam" id="PF07690">
    <property type="entry name" value="MFS_1"/>
    <property type="match status" value="1"/>
</dbReference>
<feature type="transmembrane region" description="Helical" evidence="6">
    <location>
        <begin position="21"/>
        <end position="40"/>
    </location>
</feature>
<dbReference type="Gene3D" id="1.20.1250.20">
    <property type="entry name" value="MFS general substrate transporter like domains"/>
    <property type="match status" value="1"/>
</dbReference>
<keyword evidence="5 6" id="KW-0472">Membrane</keyword>
<accession>A0A8X8LC10</accession>
<reference evidence="7 8" key="1">
    <citation type="journal article" date="2020" name="Extremophiles">
        <title>Genomic analysis of Caldalkalibacillus thermarum TA2.A1 reveals aerobic alkaliphilic metabolism and evolutionary hallmarks linking alkaliphilic bacteria and plant life.</title>
        <authorList>
            <person name="de Jong S.I."/>
            <person name="van den Broek M.A."/>
            <person name="Merkel A.Y."/>
            <person name="de la Torre Cortes P."/>
            <person name="Kalamorz F."/>
            <person name="Cook G.M."/>
            <person name="van Loosdrecht M.C.M."/>
            <person name="McMillan D.G.G."/>
        </authorList>
    </citation>
    <scope>NUCLEOTIDE SEQUENCE [LARGE SCALE GENOMIC DNA]</scope>
    <source>
        <strain evidence="7 8">TA2.A1</strain>
    </source>
</reference>
<evidence type="ECO:0000256" key="1">
    <source>
        <dbReference type="ARBA" id="ARBA00004651"/>
    </source>
</evidence>
<keyword evidence="3 6" id="KW-0812">Transmembrane</keyword>
<dbReference type="SUPFAM" id="SSF103473">
    <property type="entry name" value="MFS general substrate transporter"/>
    <property type="match status" value="1"/>
</dbReference>
<keyword evidence="2" id="KW-1003">Cell membrane</keyword>
<keyword evidence="4 6" id="KW-1133">Transmembrane helix</keyword>
<dbReference type="PANTHER" id="PTHR23513:SF19">
    <property type="entry name" value="MAJOR FACILITATOR SUPERFAMILY (MFS) PROFILE DOMAIN-CONTAINING PROTEIN"/>
    <property type="match status" value="1"/>
</dbReference>
<dbReference type="GO" id="GO:0005886">
    <property type="term" value="C:plasma membrane"/>
    <property type="evidence" value="ECO:0007669"/>
    <property type="project" value="UniProtKB-SubCell"/>
</dbReference>
<feature type="transmembrane region" description="Helical" evidence="6">
    <location>
        <begin position="46"/>
        <end position="67"/>
    </location>
</feature>
<feature type="transmembrane region" description="Helical" evidence="6">
    <location>
        <begin position="173"/>
        <end position="192"/>
    </location>
</feature>
<evidence type="ECO:0000256" key="2">
    <source>
        <dbReference type="ARBA" id="ARBA00022475"/>
    </source>
</evidence>
<name>A0A8X8LC10_CALTT</name>
<feature type="transmembrane region" description="Helical" evidence="6">
    <location>
        <begin position="103"/>
        <end position="123"/>
    </location>
</feature>
<evidence type="ECO:0000256" key="4">
    <source>
        <dbReference type="ARBA" id="ARBA00022989"/>
    </source>
</evidence>
<dbReference type="AlphaFoldDB" id="A0A8X8LC10"/>
<evidence type="ECO:0000256" key="3">
    <source>
        <dbReference type="ARBA" id="ARBA00022692"/>
    </source>
</evidence>
<keyword evidence="8" id="KW-1185">Reference proteome</keyword>
<gene>
    <name evidence="7" type="ORF">HUR95_08075</name>
</gene>
<feature type="transmembrane region" description="Helical" evidence="6">
    <location>
        <begin position="144"/>
        <end position="167"/>
    </location>
</feature>
<sequence>MENTQIPIWKQVNFVKLWLSQTFNALAHILLQVVVMVQVYKMTNSIVGSASVLAIMSLSLFISGLIASKIIDRYSMKNIIHFAGWARAFLSALIGYFLTIETYVGLIGLFGAIIINSFINAWYNPARFALLPLIVSNDQYVKANGTLVMIQQMLMAAGWALGGILIAFVWFPYIILIICLAYISSGITVYFIKLDEKENKDQSQENKVPAWIEVWRIPVVRSITIMETIEGFSNAIWTSALLLAFATVILDAGEEWWGFLNASYFLGAIIGSFIVTFNARTFSNSID</sequence>
<dbReference type="EMBL" id="CP082237">
    <property type="protein sequence ID" value="QZT35154.1"/>
    <property type="molecule type" value="Genomic_DNA"/>
</dbReference>